<dbReference type="CDD" id="cd02440">
    <property type="entry name" value="AdoMet_MTases"/>
    <property type="match status" value="1"/>
</dbReference>
<sequence>MTDQGKLLAAWAAEERDQPEGWDFSSLDGRMHEDSEPWDLVAVWRAALTRATRVLDMGTGGGEFLARFADVLPEHTVAMEGWRPNIGVAGKLLASYDVGVVGADGDPGSRGDLLPFSDASFDLVLNRHEGYRQDEVLRVLSPGGTFLTQQVGGDEFGEIRSAFGMPPNAPQVNYRQFRDDLTAVGFEVVDGAETAGHYVFDDVAALIAYVQLVPWDVPEDFSVERYADVLLALHATGPATERPLRATRKRFWLRARKPAG</sequence>
<dbReference type="PANTHER" id="PTHR43460">
    <property type="entry name" value="METHYLTRANSFERASE"/>
    <property type="match status" value="1"/>
</dbReference>
<keyword evidence="2" id="KW-0808">Transferase</keyword>
<dbReference type="RefSeq" id="WP_183318457.1">
    <property type="nucleotide sequence ID" value="NZ_JACHVQ010000001.1"/>
</dbReference>
<evidence type="ECO:0000313" key="2">
    <source>
        <dbReference type="EMBL" id="MBB2890398.1"/>
    </source>
</evidence>
<dbReference type="SUPFAM" id="SSF53335">
    <property type="entry name" value="S-adenosyl-L-methionine-dependent methyltransferases"/>
    <property type="match status" value="1"/>
</dbReference>
<dbReference type="Gene3D" id="3.40.50.150">
    <property type="entry name" value="Vaccinia Virus protein VP39"/>
    <property type="match status" value="1"/>
</dbReference>
<keyword evidence="2" id="KW-0489">Methyltransferase</keyword>
<dbReference type="Pfam" id="PF08241">
    <property type="entry name" value="Methyltransf_11"/>
    <property type="match status" value="1"/>
</dbReference>
<protein>
    <submittedName>
        <fullName evidence="2">SAM-dependent methyltransferase</fullName>
    </submittedName>
</protein>
<dbReference type="AlphaFoldDB" id="A0A839MYB3"/>
<dbReference type="EMBL" id="JACHVQ010000001">
    <property type="protein sequence ID" value="MBB2890398.1"/>
    <property type="molecule type" value="Genomic_DNA"/>
</dbReference>
<dbReference type="InterPro" id="IPR052939">
    <property type="entry name" value="23S_rRNA_MeTrnsfrase_RlmA"/>
</dbReference>
<proteinExistence type="predicted"/>
<dbReference type="GO" id="GO:0008757">
    <property type="term" value="F:S-adenosylmethionine-dependent methyltransferase activity"/>
    <property type="evidence" value="ECO:0007669"/>
    <property type="project" value="InterPro"/>
</dbReference>
<dbReference type="InterPro" id="IPR013216">
    <property type="entry name" value="Methyltransf_11"/>
</dbReference>
<reference evidence="2 3" key="1">
    <citation type="submission" date="2020-08" db="EMBL/GenBank/DDBJ databases">
        <title>Sequencing the genomes of 1000 actinobacteria strains.</title>
        <authorList>
            <person name="Klenk H.-P."/>
        </authorList>
    </citation>
    <scope>NUCLEOTIDE SEQUENCE [LARGE SCALE GENOMIC DNA]</scope>
    <source>
        <strain evidence="2 3">DSM 105369</strain>
    </source>
</reference>
<keyword evidence="3" id="KW-1185">Reference proteome</keyword>
<accession>A0A839MYB3</accession>
<name>A0A839MYB3_9MICO</name>
<gene>
    <name evidence="2" type="ORF">FHU39_000382</name>
</gene>
<evidence type="ECO:0000313" key="3">
    <source>
        <dbReference type="Proteomes" id="UP000559182"/>
    </source>
</evidence>
<dbReference type="InterPro" id="IPR029063">
    <property type="entry name" value="SAM-dependent_MTases_sf"/>
</dbReference>
<dbReference type="Proteomes" id="UP000559182">
    <property type="component" value="Unassembled WGS sequence"/>
</dbReference>
<comment type="caution">
    <text evidence="2">The sequence shown here is derived from an EMBL/GenBank/DDBJ whole genome shotgun (WGS) entry which is preliminary data.</text>
</comment>
<evidence type="ECO:0000259" key="1">
    <source>
        <dbReference type="Pfam" id="PF08241"/>
    </source>
</evidence>
<organism evidence="2 3">
    <name type="scientific">Flexivirga oryzae</name>
    <dbReference type="NCBI Taxonomy" id="1794944"/>
    <lineage>
        <taxon>Bacteria</taxon>
        <taxon>Bacillati</taxon>
        <taxon>Actinomycetota</taxon>
        <taxon>Actinomycetes</taxon>
        <taxon>Micrococcales</taxon>
        <taxon>Dermacoccaceae</taxon>
        <taxon>Flexivirga</taxon>
    </lineage>
</organism>
<dbReference type="GO" id="GO:0032259">
    <property type="term" value="P:methylation"/>
    <property type="evidence" value="ECO:0007669"/>
    <property type="project" value="UniProtKB-KW"/>
</dbReference>
<dbReference type="PANTHER" id="PTHR43460:SF1">
    <property type="entry name" value="METHYLTRANSFERASE TYPE 11 DOMAIN-CONTAINING PROTEIN"/>
    <property type="match status" value="1"/>
</dbReference>
<feature type="domain" description="Methyltransferase type 11" evidence="1">
    <location>
        <begin position="55"/>
        <end position="147"/>
    </location>
</feature>